<dbReference type="InterPro" id="IPR008969">
    <property type="entry name" value="CarboxyPept-like_regulatory"/>
</dbReference>
<feature type="domain" description="TonB-dependent receptor-like beta-barrel" evidence="11">
    <location>
        <begin position="403"/>
        <end position="906"/>
    </location>
</feature>
<dbReference type="Gene3D" id="2.60.40.1120">
    <property type="entry name" value="Carboxypeptidase-like, regulatory domain"/>
    <property type="match status" value="1"/>
</dbReference>
<dbReference type="EMBL" id="PDLO01000001">
    <property type="protein sequence ID" value="PHL00381.1"/>
    <property type="molecule type" value="Genomic_DNA"/>
</dbReference>
<dbReference type="SUPFAM" id="SSF49464">
    <property type="entry name" value="Carboxypeptidase regulatory domain-like"/>
    <property type="match status" value="1"/>
</dbReference>
<dbReference type="InterPro" id="IPR036942">
    <property type="entry name" value="Beta-barrel_TonB_sf"/>
</dbReference>
<dbReference type="Proteomes" id="UP000226437">
    <property type="component" value="Unassembled WGS sequence"/>
</dbReference>
<organism evidence="13 14">
    <name type="scientific">Neolewinella marina</name>
    <dbReference type="NCBI Taxonomy" id="438751"/>
    <lineage>
        <taxon>Bacteria</taxon>
        <taxon>Pseudomonadati</taxon>
        <taxon>Bacteroidota</taxon>
        <taxon>Saprospiria</taxon>
        <taxon>Saprospirales</taxon>
        <taxon>Lewinellaceae</taxon>
        <taxon>Neolewinella</taxon>
    </lineage>
</organism>
<dbReference type="RefSeq" id="WP_099105360.1">
    <property type="nucleotide sequence ID" value="NZ_JAATJF010000001.1"/>
</dbReference>
<feature type="chain" id="PRO_5013780287" evidence="10">
    <location>
        <begin position="28"/>
        <end position="1064"/>
    </location>
</feature>
<dbReference type="AlphaFoldDB" id="A0A2G0CKC6"/>
<evidence type="ECO:0000256" key="4">
    <source>
        <dbReference type="ARBA" id="ARBA00022692"/>
    </source>
</evidence>
<sequence>MRILLPRGAGAYLLLVASFLCANLLHAQITGTVIDADTGDPLIGASVLIKGTTSGTVTDLDGKYTIAAEPSDILAFSYTGYQPQEVLVGDESVIDVTMTSGELLEQVVVTGYTAQSKRDITGAVATVDSEELLAVPATTFAQQLQGRASGITVVNDATPGGEATIRIRGYGTVGNNSPLYVIDGVPTRNQNNLNPNDIESLQVLKDASAASIYGSRAANGVVIITTKKGKLGKPTISYTSYYGLQNAAQEVDVLNAEELGRYLYLADLYAGKDPSHGQYDFGPNGEVSIPKYVFPSGAETANEDEYSLTPSNINAITRSADTYWWDEVTRSNAPIQNHQIAATGATEFARYAFSMNYFDQEAITRFVSYERMSLRANTQFSAISDRLRIGENFTVSFGNRKGGYSNNSEQNAVSGSYKHHPLLPVYDIAGNFAGSRGANLGNNFNPYAVLARDQDDRNYNLRAFGNVYAEFDIIDDLTFKSSFGLDANTSRSRNIGRPQPEYVEGNFINSLSIGDSYEYEWVWTNTVSYSKELSADHQVSGLAGVEAISGFGEFSNASRQRFPSEDIAIISYLNLGDLTTASNSGGTFKDFSLFGMFAQANYSFRDRYLVQVIGRYDQSSRFLTADNAAFFPSVSLGWRVSDEPFFSGLNSVFSDLKLRYGWGQTGNQEIGDYNGFTTYRSNIYNAGYPIDGNPSSPVIGFDAASFGNPLAQWETTTSNNLGFDASMFNSRLDVELDLWTRNTTDVLLQVPITFSAGDASPPAFNVGEVSNRGVDLGLNWSGGKGDFYYSIGGNFSTYRNEVVALNDPDARIFGYGSRVPSMTVTQAGFPISSFFGFQTDGIFQSQAEADAHPAYGSYNAPGKFRFVDVNEDGIISDADRTIIGNPHPDFTYGLNLTLGYGNFELNVFGNGSQGNDIFNYTRFFADFNTFQGNRSRRALYDAWQPTNPTAPREQWVAANPGATSPIMDANDQISSQVSDYLIEDGSFFRIRNIQLTYSLPTDMGSRLGLSNAQVYLQGQNMVTITNYNGLNPEIQSNTDTTLGFDGGYMPAARSLILGLNVSFQ</sequence>
<evidence type="ECO:0000313" key="14">
    <source>
        <dbReference type="Proteomes" id="UP000226437"/>
    </source>
</evidence>
<evidence type="ECO:0000259" key="12">
    <source>
        <dbReference type="Pfam" id="PF07715"/>
    </source>
</evidence>
<accession>A0A2G0CKC6</accession>
<keyword evidence="10" id="KW-0732">Signal</keyword>
<reference evidence="13 14" key="1">
    <citation type="submission" date="2017-10" db="EMBL/GenBank/DDBJ databases">
        <title>The draft genome sequence of Lewinella marina KCTC 32374.</title>
        <authorList>
            <person name="Wang K."/>
        </authorList>
    </citation>
    <scope>NUCLEOTIDE SEQUENCE [LARGE SCALE GENOMIC DNA]</scope>
    <source>
        <strain evidence="13 14">MKG-38</strain>
    </source>
</reference>
<dbReference type="InterPro" id="IPR039426">
    <property type="entry name" value="TonB-dep_rcpt-like"/>
</dbReference>
<dbReference type="Pfam" id="PF13715">
    <property type="entry name" value="CarbopepD_reg_2"/>
    <property type="match status" value="1"/>
</dbReference>
<evidence type="ECO:0000259" key="11">
    <source>
        <dbReference type="Pfam" id="PF00593"/>
    </source>
</evidence>
<gene>
    <name evidence="13" type="ORF">CGL56_04925</name>
</gene>
<dbReference type="Gene3D" id="2.40.170.20">
    <property type="entry name" value="TonB-dependent receptor, beta-barrel domain"/>
    <property type="match status" value="1"/>
</dbReference>
<keyword evidence="4 8" id="KW-0812">Transmembrane</keyword>
<dbReference type="InterPro" id="IPR023996">
    <property type="entry name" value="TonB-dep_OMP_SusC/RagA"/>
</dbReference>
<comment type="caution">
    <text evidence="13">The sequence shown here is derived from an EMBL/GenBank/DDBJ whole genome shotgun (WGS) entry which is preliminary data.</text>
</comment>
<name>A0A2G0CKC6_9BACT</name>
<dbReference type="InterPro" id="IPR023997">
    <property type="entry name" value="TonB-dep_OMP_SusC/RagA_CS"/>
</dbReference>
<feature type="domain" description="TonB-dependent receptor plug" evidence="12">
    <location>
        <begin position="117"/>
        <end position="221"/>
    </location>
</feature>
<evidence type="ECO:0000256" key="8">
    <source>
        <dbReference type="PROSITE-ProRule" id="PRU01360"/>
    </source>
</evidence>
<dbReference type="NCBIfam" id="TIGR04057">
    <property type="entry name" value="SusC_RagA_signa"/>
    <property type="match status" value="1"/>
</dbReference>
<evidence type="ECO:0000256" key="3">
    <source>
        <dbReference type="ARBA" id="ARBA00022452"/>
    </source>
</evidence>
<evidence type="ECO:0000256" key="2">
    <source>
        <dbReference type="ARBA" id="ARBA00022448"/>
    </source>
</evidence>
<keyword evidence="14" id="KW-1185">Reference proteome</keyword>
<keyword evidence="6 8" id="KW-0472">Membrane</keyword>
<dbReference type="GO" id="GO:0009279">
    <property type="term" value="C:cell outer membrane"/>
    <property type="evidence" value="ECO:0007669"/>
    <property type="project" value="UniProtKB-SubCell"/>
</dbReference>
<dbReference type="OrthoDB" id="9768177at2"/>
<evidence type="ECO:0000256" key="1">
    <source>
        <dbReference type="ARBA" id="ARBA00004571"/>
    </source>
</evidence>
<evidence type="ECO:0000256" key="5">
    <source>
        <dbReference type="ARBA" id="ARBA00023077"/>
    </source>
</evidence>
<comment type="similarity">
    <text evidence="8 9">Belongs to the TonB-dependent receptor family.</text>
</comment>
<keyword evidence="2 8" id="KW-0813">Transport</keyword>
<dbReference type="FunFam" id="2.60.40.1120:FF:000003">
    <property type="entry name" value="Outer membrane protein Omp121"/>
    <property type="match status" value="1"/>
</dbReference>
<evidence type="ECO:0000256" key="10">
    <source>
        <dbReference type="SAM" id="SignalP"/>
    </source>
</evidence>
<evidence type="ECO:0000313" key="13">
    <source>
        <dbReference type="EMBL" id="PHL00381.1"/>
    </source>
</evidence>
<evidence type="ECO:0000256" key="7">
    <source>
        <dbReference type="ARBA" id="ARBA00023237"/>
    </source>
</evidence>
<keyword evidence="5 9" id="KW-0798">TonB box</keyword>
<dbReference type="InterPro" id="IPR037066">
    <property type="entry name" value="Plug_dom_sf"/>
</dbReference>
<keyword evidence="7 8" id="KW-0998">Cell outer membrane</keyword>
<dbReference type="InterPro" id="IPR000531">
    <property type="entry name" value="Beta-barrel_TonB"/>
</dbReference>
<dbReference type="Gene3D" id="2.170.130.10">
    <property type="entry name" value="TonB-dependent receptor, plug domain"/>
    <property type="match status" value="1"/>
</dbReference>
<protein>
    <submittedName>
        <fullName evidence="13">SusC/RagA family protein</fullName>
    </submittedName>
</protein>
<evidence type="ECO:0000256" key="6">
    <source>
        <dbReference type="ARBA" id="ARBA00023136"/>
    </source>
</evidence>
<proteinExistence type="inferred from homology"/>
<keyword evidence="3 8" id="KW-1134">Transmembrane beta strand</keyword>
<dbReference type="NCBIfam" id="TIGR04056">
    <property type="entry name" value="OMP_RagA_SusC"/>
    <property type="match status" value="1"/>
</dbReference>
<dbReference type="PROSITE" id="PS52016">
    <property type="entry name" value="TONB_DEPENDENT_REC_3"/>
    <property type="match status" value="1"/>
</dbReference>
<dbReference type="Pfam" id="PF07715">
    <property type="entry name" value="Plug"/>
    <property type="match status" value="1"/>
</dbReference>
<feature type="signal peptide" evidence="10">
    <location>
        <begin position="1"/>
        <end position="27"/>
    </location>
</feature>
<dbReference type="SUPFAM" id="SSF56935">
    <property type="entry name" value="Porins"/>
    <property type="match status" value="1"/>
</dbReference>
<dbReference type="InterPro" id="IPR012910">
    <property type="entry name" value="Plug_dom"/>
</dbReference>
<comment type="subcellular location">
    <subcellularLocation>
        <location evidence="1 8">Cell outer membrane</location>
        <topology evidence="1 8">Multi-pass membrane protein</topology>
    </subcellularLocation>
</comment>
<dbReference type="Pfam" id="PF00593">
    <property type="entry name" value="TonB_dep_Rec_b-barrel"/>
    <property type="match status" value="1"/>
</dbReference>
<evidence type="ECO:0000256" key="9">
    <source>
        <dbReference type="RuleBase" id="RU003357"/>
    </source>
</evidence>